<evidence type="ECO:0000256" key="1">
    <source>
        <dbReference type="SAM" id="Phobius"/>
    </source>
</evidence>
<proteinExistence type="predicted"/>
<protein>
    <recommendedName>
        <fullName evidence="4">TRP C-terminal domain-containing protein</fullName>
    </recommendedName>
</protein>
<keyword evidence="1" id="KW-0812">Transmembrane</keyword>
<accession>A0A0B7MS74</accession>
<evidence type="ECO:0000313" key="3">
    <source>
        <dbReference type="Proteomes" id="UP000054107"/>
    </source>
</evidence>
<dbReference type="GO" id="GO:0005794">
    <property type="term" value="C:Golgi apparatus"/>
    <property type="evidence" value="ECO:0007669"/>
    <property type="project" value="TreeGrafter"/>
</dbReference>
<name>A0A0B7MS74_9FUNG</name>
<feature type="transmembrane region" description="Helical" evidence="1">
    <location>
        <begin position="156"/>
        <end position="174"/>
    </location>
</feature>
<dbReference type="Proteomes" id="UP000054107">
    <property type="component" value="Unassembled WGS sequence"/>
</dbReference>
<dbReference type="STRING" id="35722.A0A0B7MS74"/>
<feature type="transmembrane region" description="Helical" evidence="1">
    <location>
        <begin position="266"/>
        <end position="282"/>
    </location>
</feature>
<feature type="transmembrane region" description="Helical" evidence="1">
    <location>
        <begin position="203"/>
        <end position="225"/>
    </location>
</feature>
<keyword evidence="3" id="KW-1185">Reference proteome</keyword>
<feature type="transmembrane region" description="Helical" evidence="1">
    <location>
        <begin position="85"/>
        <end position="103"/>
    </location>
</feature>
<keyword evidence="1" id="KW-1133">Transmembrane helix</keyword>
<feature type="transmembrane region" description="Helical" evidence="1">
    <location>
        <begin position="110"/>
        <end position="129"/>
    </location>
</feature>
<dbReference type="AlphaFoldDB" id="A0A0B7MS74"/>
<reference evidence="2 3" key="1">
    <citation type="submission" date="2014-09" db="EMBL/GenBank/DDBJ databases">
        <authorList>
            <person name="Ellenberger Sabrina"/>
        </authorList>
    </citation>
    <scope>NUCLEOTIDE SEQUENCE [LARGE SCALE GENOMIC DNA]</scope>
    <source>
        <strain evidence="2 3">CBS 412.66</strain>
    </source>
</reference>
<feature type="transmembrane region" description="Helical" evidence="1">
    <location>
        <begin position="237"/>
        <end position="254"/>
    </location>
</feature>
<gene>
    <name evidence="2" type="primary">PARPA_02220.1 scaffold 3493</name>
</gene>
<dbReference type="EMBL" id="LN720399">
    <property type="protein sequence ID" value="CEP08831.1"/>
    <property type="molecule type" value="Genomic_DNA"/>
</dbReference>
<feature type="transmembrane region" description="Helical" evidence="1">
    <location>
        <begin position="20"/>
        <end position="38"/>
    </location>
</feature>
<sequence length="359" mass="41169">MVTLNKIVRRITETRWSKLYITMALVQCIFIITLQAFICSQNTLQADLLPDLTDASNLLSSTTSNADTIPVRAKDRLGRIKWENIAFMGFQAWFFGMAVDATVYQNTAEILVLAVLNCFCAILGALEVVDGVKWLNELRQTKYPVWPLANAEKMEIALAAIILAFAIVMSYLSYEMSKQFGWNIYKKIGADVRIQKMYRVFQFFVLALKIDIFTEFLISIFYLIQFAIKENGSKWDTWIQLAITIFMLPMLYFARTAGSTESEGRMITFICFQAIVIIHFALVLDQTFQPNNNWYTWITFVWIGIAVDVATIVLGILAMRNFDNGLKPYVQRGAKNKQKHHDLELNKTSTTDTWQIDDS</sequence>
<keyword evidence="1" id="KW-0472">Membrane</keyword>
<dbReference type="InterPro" id="IPR040410">
    <property type="entry name" value="UPF0658_Golgi"/>
</dbReference>
<dbReference type="PANTHER" id="PTHR34391:SF1">
    <property type="entry name" value="UPF0658 GOLGI APPARATUS MEMBRANE PROTEIN C1952.10C-RELATED"/>
    <property type="match status" value="1"/>
</dbReference>
<organism evidence="2 3">
    <name type="scientific">Parasitella parasitica</name>
    <dbReference type="NCBI Taxonomy" id="35722"/>
    <lineage>
        <taxon>Eukaryota</taxon>
        <taxon>Fungi</taxon>
        <taxon>Fungi incertae sedis</taxon>
        <taxon>Mucoromycota</taxon>
        <taxon>Mucoromycotina</taxon>
        <taxon>Mucoromycetes</taxon>
        <taxon>Mucorales</taxon>
        <taxon>Mucorineae</taxon>
        <taxon>Mucoraceae</taxon>
        <taxon>Parasitella</taxon>
    </lineage>
</organism>
<feature type="transmembrane region" description="Helical" evidence="1">
    <location>
        <begin position="294"/>
        <end position="317"/>
    </location>
</feature>
<dbReference type="PANTHER" id="PTHR34391">
    <property type="entry name" value="UPF0658 GOLGI APPARATUS MEMBRANE PROTEIN C1952.10C-RELATED"/>
    <property type="match status" value="1"/>
</dbReference>
<evidence type="ECO:0000313" key="2">
    <source>
        <dbReference type="EMBL" id="CEP08831.1"/>
    </source>
</evidence>
<dbReference type="OrthoDB" id="2448307at2759"/>
<evidence type="ECO:0008006" key="4">
    <source>
        <dbReference type="Google" id="ProtNLM"/>
    </source>
</evidence>